<dbReference type="EMBL" id="KZ293710">
    <property type="protein sequence ID" value="PBK82990.1"/>
    <property type="molecule type" value="Genomic_DNA"/>
</dbReference>
<protein>
    <submittedName>
        <fullName evidence="2">Uncharacterized protein</fullName>
    </submittedName>
</protein>
<keyword evidence="3" id="KW-1185">Reference proteome</keyword>
<keyword evidence="1" id="KW-0812">Transmembrane</keyword>
<name>A0A2H3CM91_ARMGA</name>
<gene>
    <name evidence="2" type="ORF">ARMGADRAFT_682521</name>
</gene>
<evidence type="ECO:0000256" key="1">
    <source>
        <dbReference type="SAM" id="Phobius"/>
    </source>
</evidence>
<evidence type="ECO:0000313" key="3">
    <source>
        <dbReference type="Proteomes" id="UP000217790"/>
    </source>
</evidence>
<dbReference type="AlphaFoldDB" id="A0A2H3CM91"/>
<dbReference type="InParanoid" id="A0A2H3CM91"/>
<proteinExistence type="predicted"/>
<organism evidence="2 3">
    <name type="scientific">Armillaria gallica</name>
    <name type="common">Bulbous honey fungus</name>
    <name type="synonym">Armillaria bulbosa</name>
    <dbReference type="NCBI Taxonomy" id="47427"/>
    <lineage>
        <taxon>Eukaryota</taxon>
        <taxon>Fungi</taxon>
        <taxon>Dikarya</taxon>
        <taxon>Basidiomycota</taxon>
        <taxon>Agaricomycotina</taxon>
        <taxon>Agaricomycetes</taxon>
        <taxon>Agaricomycetidae</taxon>
        <taxon>Agaricales</taxon>
        <taxon>Marasmiineae</taxon>
        <taxon>Physalacriaceae</taxon>
        <taxon>Armillaria</taxon>
    </lineage>
</organism>
<keyword evidence="1" id="KW-1133">Transmembrane helix</keyword>
<reference evidence="3" key="1">
    <citation type="journal article" date="2017" name="Nat. Ecol. Evol.">
        <title>Genome expansion and lineage-specific genetic innovations in the forest pathogenic fungi Armillaria.</title>
        <authorList>
            <person name="Sipos G."/>
            <person name="Prasanna A.N."/>
            <person name="Walter M.C."/>
            <person name="O'Connor E."/>
            <person name="Balint B."/>
            <person name="Krizsan K."/>
            <person name="Kiss B."/>
            <person name="Hess J."/>
            <person name="Varga T."/>
            <person name="Slot J."/>
            <person name="Riley R."/>
            <person name="Boka B."/>
            <person name="Rigling D."/>
            <person name="Barry K."/>
            <person name="Lee J."/>
            <person name="Mihaltcheva S."/>
            <person name="LaButti K."/>
            <person name="Lipzen A."/>
            <person name="Waldron R."/>
            <person name="Moloney N.M."/>
            <person name="Sperisen C."/>
            <person name="Kredics L."/>
            <person name="Vagvoelgyi C."/>
            <person name="Patrignani A."/>
            <person name="Fitzpatrick D."/>
            <person name="Nagy I."/>
            <person name="Doyle S."/>
            <person name="Anderson J.B."/>
            <person name="Grigoriev I.V."/>
            <person name="Gueldener U."/>
            <person name="Muensterkoetter M."/>
            <person name="Nagy L.G."/>
        </authorList>
    </citation>
    <scope>NUCLEOTIDE SEQUENCE [LARGE SCALE GENOMIC DNA]</scope>
    <source>
        <strain evidence="3">Ar21-2</strain>
    </source>
</reference>
<accession>A0A2H3CM91</accession>
<evidence type="ECO:0000313" key="2">
    <source>
        <dbReference type="EMBL" id="PBK82990.1"/>
    </source>
</evidence>
<keyword evidence="1" id="KW-0472">Membrane</keyword>
<feature type="transmembrane region" description="Helical" evidence="1">
    <location>
        <begin position="12"/>
        <end position="33"/>
    </location>
</feature>
<sequence length="134" mass="14647">MLNGQNNFLKSFSQTFAAVSLVRFLIGVANVNWRSSMTKYTQSQLSTGVLAEVSVVLGNGSEERTAQCCEEPKVSCHIPLNLLRDSSPRLITSSAQAVELTRKLIPHLCLRSPALNTPCMMRFASQFGLLTASI</sequence>
<dbReference type="Proteomes" id="UP000217790">
    <property type="component" value="Unassembled WGS sequence"/>
</dbReference>